<dbReference type="RefSeq" id="WP_014949629.1">
    <property type="nucleotide sequence ID" value="NC_018678.1"/>
</dbReference>
<evidence type="ECO:0000256" key="6">
    <source>
        <dbReference type="ARBA" id="ARBA00023136"/>
    </source>
</evidence>
<dbReference type="PROSITE" id="PS52016">
    <property type="entry name" value="TONB_DEPENDENT_REC_3"/>
    <property type="match status" value="1"/>
</dbReference>
<evidence type="ECO:0000256" key="10">
    <source>
        <dbReference type="SAM" id="SignalP"/>
    </source>
</evidence>
<dbReference type="SUPFAM" id="SSF56935">
    <property type="entry name" value="Porins"/>
    <property type="match status" value="1"/>
</dbReference>
<evidence type="ECO:0000256" key="2">
    <source>
        <dbReference type="ARBA" id="ARBA00022448"/>
    </source>
</evidence>
<name>A0AB32ZZL5_ALTME</name>
<keyword evidence="5 9" id="KW-0798">TonB box</keyword>
<dbReference type="InterPro" id="IPR000531">
    <property type="entry name" value="Beta-barrel_TonB"/>
</dbReference>
<sequence>MENRNTLNRLSQGIIVALGISAAPFVSAQDTVEKDADTVEQISVVGSRIRTDSFANDTPIDIISVADAENQGLKSLGELLRTSTAAAGSNQITAALTVGYVTDGGTGSETVGLRGLGPNRTLILLNGRRAGPAGTRGAVSSFDLNSIPLSAVERIEVLKDGASALYGSDAVAGVINIITKKGDEKTVNVDISQPMESGGEDRRVNISFGEEYAEGSFRVTADYRKVSMLSRGDRDYLNCTERLQFSADGSRNDPIDPRTGDYHCSETGYGLWLYGPVSTDGYGGSLQAAFDYDNFFANNGYESINDANVGFTTPEGWYPVSFTDNYASEGWWDQNHPFLGRETLVPETQNASIYATGEYNLSDDVTIYGEFIHSQRTTKTNGYRQFWTAEVGPQDASVVDGFDGAGSIFPVALTDHFSSEIEVDYTRGVVGAMGDIGFWAWDLSYQYSHNDGTYTQEIIFQDAMEMAQANFANGTTCSGAVTQFSGNTCVDIPWTDPQFLYGNRTPAQEAFLFGEDVGTTTYDQQTLEGFITGDVFTLPAGEVGAAFGFQIQKDEIKDKPGQNTLNGNSWGLSGAGITAGDQLTKAIYAEFKVPLLEGLTGVEKLDLTASGRWNDVNTYGNDTTYKLGLNWTIAEGYSIRASRGTSFRAPALYELYLAEQTGFLQQLALDPCLDYVANFASGDITDTVFENCSAEGIPEDYVQGGSSATSITRGGVGRLEAETSVAEGIGFVFTSPEDTYAFSIDYFNIEIFDEIDNLGGSEIVDRCYDSIDFANEPLCDLFTRRNNTDTNDYGIDIINGGYVNIAYQRVRGVDYQFSYNEEFDWGNVRFTVEHTMQIEKFGLLFEDTPYNNEVGENGRPKHVGVARLSYGKDDWSVTWTANYYDATNDYEFYGSETNTTTVNNETVTFIDETSWTTYHSVSGSYAFDNFDVLVGVANVFDEKPPRISASGDQVGNAARFSQYDFIGRRVFANITYSF</sequence>
<keyword evidence="7 8" id="KW-0998">Cell outer membrane</keyword>
<dbReference type="PANTHER" id="PTHR47234:SF2">
    <property type="entry name" value="TONB-DEPENDENT RECEPTOR"/>
    <property type="match status" value="1"/>
</dbReference>
<feature type="signal peptide" evidence="10">
    <location>
        <begin position="1"/>
        <end position="28"/>
    </location>
</feature>
<dbReference type="GO" id="GO:0009279">
    <property type="term" value="C:cell outer membrane"/>
    <property type="evidence" value="ECO:0007669"/>
    <property type="project" value="UniProtKB-SubCell"/>
</dbReference>
<evidence type="ECO:0000256" key="5">
    <source>
        <dbReference type="ARBA" id="ARBA00023077"/>
    </source>
</evidence>
<reference evidence="14" key="1">
    <citation type="journal article" date="2012" name="Sci. Rep.">
        <title>Genomes of surface isolates of Alteromonas macleodii: the life of a widespread marine opportunistic copiotroph.</title>
        <authorList>
            <person name="Lopez-Perez M."/>
            <person name="Gonzaga A."/>
            <person name="Martin-Cuadrado A.B."/>
            <person name="Onyshchenko O."/>
            <person name="Ghavidel A."/>
            <person name="Ghai R."/>
            <person name="Rodriguez-Valera F."/>
        </authorList>
    </citation>
    <scope>NUCLEOTIDE SEQUENCE [LARGE SCALE GENOMIC DNA]</scope>
    <source>
        <strain evidence="14">English Channel 673</strain>
    </source>
</reference>
<keyword evidence="10" id="KW-0732">Signal</keyword>
<dbReference type="EMBL" id="CP003844">
    <property type="protein sequence ID" value="AFT74763.1"/>
    <property type="molecule type" value="Genomic_DNA"/>
</dbReference>
<dbReference type="InterPro" id="IPR012910">
    <property type="entry name" value="Plug_dom"/>
</dbReference>
<accession>A0AB32ZZL5</accession>
<evidence type="ECO:0000256" key="9">
    <source>
        <dbReference type="RuleBase" id="RU003357"/>
    </source>
</evidence>
<feature type="domain" description="TonB-dependent receptor-like beta-barrel" evidence="11">
    <location>
        <begin position="425"/>
        <end position="939"/>
    </location>
</feature>
<evidence type="ECO:0000256" key="1">
    <source>
        <dbReference type="ARBA" id="ARBA00004571"/>
    </source>
</evidence>
<gene>
    <name evidence="13" type="ordered locus">AMEC673_10345</name>
</gene>
<evidence type="ECO:0000313" key="13">
    <source>
        <dbReference type="EMBL" id="AFT74763.1"/>
    </source>
</evidence>
<dbReference type="AlphaFoldDB" id="A0AB32ZZL5"/>
<keyword evidence="6 8" id="KW-0472">Membrane</keyword>
<feature type="domain" description="TonB-dependent receptor plug" evidence="12">
    <location>
        <begin position="58"/>
        <end position="174"/>
    </location>
</feature>
<evidence type="ECO:0000259" key="12">
    <source>
        <dbReference type="Pfam" id="PF07715"/>
    </source>
</evidence>
<comment type="subcellular location">
    <subcellularLocation>
        <location evidence="1 8">Cell outer membrane</location>
        <topology evidence="1 8">Multi-pass membrane protein</topology>
    </subcellularLocation>
</comment>
<keyword evidence="13" id="KW-0675">Receptor</keyword>
<dbReference type="InterPro" id="IPR039426">
    <property type="entry name" value="TonB-dep_rcpt-like"/>
</dbReference>
<comment type="similarity">
    <text evidence="8 9">Belongs to the TonB-dependent receptor family.</text>
</comment>
<protein>
    <submittedName>
        <fullName evidence="13">TonB-dependent receptor protein</fullName>
    </submittedName>
</protein>
<organism evidence="13 14">
    <name type="scientific">Alteromonas macleodii (strain English Channel 673)</name>
    <dbReference type="NCBI Taxonomy" id="1004788"/>
    <lineage>
        <taxon>Bacteria</taxon>
        <taxon>Pseudomonadati</taxon>
        <taxon>Pseudomonadota</taxon>
        <taxon>Gammaproteobacteria</taxon>
        <taxon>Alteromonadales</taxon>
        <taxon>Alteromonadaceae</taxon>
        <taxon>Alteromonas/Salinimonas group</taxon>
        <taxon>Alteromonas</taxon>
    </lineage>
</organism>
<dbReference type="Proteomes" id="UP000006296">
    <property type="component" value="Chromosome"/>
</dbReference>
<evidence type="ECO:0000313" key="14">
    <source>
        <dbReference type="Proteomes" id="UP000006296"/>
    </source>
</evidence>
<evidence type="ECO:0000259" key="11">
    <source>
        <dbReference type="Pfam" id="PF00593"/>
    </source>
</evidence>
<evidence type="ECO:0000256" key="3">
    <source>
        <dbReference type="ARBA" id="ARBA00022452"/>
    </source>
</evidence>
<dbReference type="Gene3D" id="2.170.130.10">
    <property type="entry name" value="TonB-dependent receptor, plug domain"/>
    <property type="match status" value="1"/>
</dbReference>
<keyword evidence="4 8" id="KW-0812">Transmembrane</keyword>
<dbReference type="InterPro" id="IPR036942">
    <property type="entry name" value="Beta-barrel_TonB_sf"/>
</dbReference>
<dbReference type="KEGG" id="amg:AMEC673_10345"/>
<dbReference type="Pfam" id="PF07715">
    <property type="entry name" value="Plug"/>
    <property type="match status" value="1"/>
</dbReference>
<dbReference type="PANTHER" id="PTHR47234">
    <property type="match status" value="1"/>
</dbReference>
<evidence type="ECO:0000256" key="7">
    <source>
        <dbReference type="ARBA" id="ARBA00023237"/>
    </source>
</evidence>
<feature type="chain" id="PRO_5044217269" evidence="10">
    <location>
        <begin position="29"/>
        <end position="978"/>
    </location>
</feature>
<keyword evidence="2 8" id="KW-0813">Transport</keyword>
<evidence type="ECO:0000256" key="4">
    <source>
        <dbReference type="ARBA" id="ARBA00022692"/>
    </source>
</evidence>
<keyword evidence="3 8" id="KW-1134">Transmembrane beta strand</keyword>
<dbReference type="InterPro" id="IPR037066">
    <property type="entry name" value="Plug_dom_sf"/>
</dbReference>
<evidence type="ECO:0000256" key="8">
    <source>
        <dbReference type="PROSITE-ProRule" id="PRU01360"/>
    </source>
</evidence>
<dbReference type="Gene3D" id="2.40.170.20">
    <property type="entry name" value="TonB-dependent receptor, beta-barrel domain"/>
    <property type="match status" value="1"/>
</dbReference>
<dbReference type="Pfam" id="PF00593">
    <property type="entry name" value="TonB_dep_Rec_b-barrel"/>
    <property type="match status" value="1"/>
</dbReference>
<proteinExistence type="inferred from homology"/>